<reference evidence="3" key="1">
    <citation type="journal article" date="2019" name="Int. J. Syst. Evol. Microbiol.">
        <title>The Global Catalogue of Microorganisms (GCM) 10K type strain sequencing project: providing services to taxonomists for standard genome sequencing and annotation.</title>
        <authorList>
            <consortium name="The Broad Institute Genomics Platform"/>
            <consortium name="The Broad Institute Genome Sequencing Center for Infectious Disease"/>
            <person name="Wu L."/>
            <person name="Ma J."/>
        </authorList>
    </citation>
    <scope>NUCLEOTIDE SEQUENCE [LARGE SCALE GENOMIC DNA]</scope>
    <source>
        <strain evidence="3">CGMCC 1.16026</strain>
    </source>
</reference>
<proteinExistence type="predicted"/>
<keyword evidence="1" id="KW-0732">Signal</keyword>
<feature type="chain" id="PRO_5045535882" description="NHL repeat containing protein" evidence="1">
    <location>
        <begin position="22"/>
        <end position="638"/>
    </location>
</feature>
<dbReference type="PROSITE" id="PS51257">
    <property type="entry name" value="PROKAR_LIPOPROTEIN"/>
    <property type="match status" value="1"/>
</dbReference>
<dbReference type="EMBL" id="JBHSWI010000001">
    <property type="protein sequence ID" value="MFC6644847.1"/>
    <property type="molecule type" value="Genomic_DNA"/>
</dbReference>
<comment type="caution">
    <text evidence="2">The sequence shown here is derived from an EMBL/GenBank/DDBJ whole genome shotgun (WGS) entry which is preliminary data.</text>
</comment>
<feature type="signal peptide" evidence="1">
    <location>
        <begin position="1"/>
        <end position="21"/>
    </location>
</feature>
<dbReference type="Gene3D" id="2.130.10.10">
    <property type="entry name" value="YVTN repeat-like/Quinoprotein amine dehydrogenase"/>
    <property type="match status" value="1"/>
</dbReference>
<organism evidence="2 3">
    <name type="scientific">Granulicella cerasi</name>
    <dbReference type="NCBI Taxonomy" id="741063"/>
    <lineage>
        <taxon>Bacteria</taxon>
        <taxon>Pseudomonadati</taxon>
        <taxon>Acidobacteriota</taxon>
        <taxon>Terriglobia</taxon>
        <taxon>Terriglobales</taxon>
        <taxon>Acidobacteriaceae</taxon>
        <taxon>Granulicella</taxon>
    </lineage>
</organism>
<dbReference type="InterPro" id="IPR015943">
    <property type="entry name" value="WD40/YVTN_repeat-like_dom_sf"/>
</dbReference>
<evidence type="ECO:0000313" key="2">
    <source>
        <dbReference type="EMBL" id="MFC6644847.1"/>
    </source>
</evidence>
<gene>
    <name evidence="2" type="ORF">ACFQBQ_04420</name>
</gene>
<evidence type="ECO:0000256" key="1">
    <source>
        <dbReference type="SAM" id="SignalP"/>
    </source>
</evidence>
<accession>A0ABW1Z5Y9</accession>
<sequence length="638" mass="64210">MLPFRPRLASFAILVASTSFVGCGVGNLATAGPAQGVRLQGHVFGGQQPVKGSHVYLLAANKSGYGGNGYAASTSNASVSLLNAASTGTADSIGAYVSSDANGNFSITGDYTCQPGQQVYVLARGGDSGSGNNAEIANAAVLGDCPTTGSFLASVPFVSVNEVTTVAAAYALAGFATDATHISSSGTAPALIGIKNAFANASNLADLGTGSALATTPAGNGTVPQTLLNMLGNILAGCENTADSTATPAAPSSTCQSLFAATPTATDTFTAMINIAHNPIANISALCALSSSTAPFQPSLPCSTTALPNDFSVAISFADSHINNGASNVAIDSQGNVIIEGNAALVKLTSLGVPYPGSPFSGGGTTYMAIDLQDNIWSLYPAESSSGGSLHGLSASGVTLPGTPFALPVSSAPFDIEGASGLAIDGAGNIFSTESIDSVMNSIRMSYNGTAISSVSYPLQGTSDTYTNALRFDSSRNLWTSLFSGSNVRQNAGTYAQTSGFPVTASRGFAFSVDRSGRFWTSGNSNFVSVSSTGTVTTITPTSYAPGFDMTFDGDNTLWMPYRNGSRLQHFTSAGASIVPGFTSATGPQYIAIDASGDIWLTQNLGSASAVTEVIGAAGPVTTPIALSVKNGTVAARP</sequence>
<dbReference type="RefSeq" id="WP_263372602.1">
    <property type="nucleotide sequence ID" value="NZ_JAGSYD010000006.1"/>
</dbReference>
<evidence type="ECO:0000313" key="3">
    <source>
        <dbReference type="Proteomes" id="UP001596391"/>
    </source>
</evidence>
<evidence type="ECO:0008006" key="4">
    <source>
        <dbReference type="Google" id="ProtNLM"/>
    </source>
</evidence>
<dbReference type="Proteomes" id="UP001596391">
    <property type="component" value="Unassembled WGS sequence"/>
</dbReference>
<dbReference type="SUPFAM" id="SSF63829">
    <property type="entry name" value="Calcium-dependent phosphotriesterase"/>
    <property type="match status" value="1"/>
</dbReference>
<name>A0ABW1Z5Y9_9BACT</name>
<protein>
    <recommendedName>
        <fullName evidence="4">NHL repeat containing protein</fullName>
    </recommendedName>
</protein>
<keyword evidence="3" id="KW-1185">Reference proteome</keyword>